<evidence type="ECO:0000256" key="7">
    <source>
        <dbReference type="PIRSR" id="PIRSR000097-3"/>
    </source>
</evidence>
<evidence type="ECO:0000256" key="3">
    <source>
        <dbReference type="ARBA" id="ARBA00023002"/>
    </source>
</evidence>
<dbReference type="Pfam" id="PF00248">
    <property type="entry name" value="Aldo_ket_red"/>
    <property type="match status" value="1"/>
</dbReference>
<organism evidence="9 10">
    <name type="scientific">Brachyspira hampsonii 30446</name>
    <dbReference type="NCBI Taxonomy" id="1289135"/>
    <lineage>
        <taxon>Bacteria</taxon>
        <taxon>Pseudomonadati</taxon>
        <taxon>Spirochaetota</taxon>
        <taxon>Spirochaetia</taxon>
        <taxon>Brachyspirales</taxon>
        <taxon>Brachyspiraceae</taxon>
        <taxon>Brachyspira</taxon>
    </lineage>
</organism>
<feature type="domain" description="NADP-dependent oxidoreductase" evidence="8">
    <location>
        <begin position="67"/>
        <end position="298"/>
    </location>
</feature>
<gene>
    <name evidence="9" type="ORF">A966_11826</name>
</gene>
<dbReference type="InterPro" id="IPR020471">
    <property type="entry name" value="AKR"/>
</dbReference>
<dbReference type="STRING" id="1289135.A966_11826"/>
<evidence type="ECO:0000313" key="10">
    <source>
        <dbReference type="Proteomes" id="UP000011663"/>
    </source>
</evidence>
<evidence type="ECO:0000256" key="1">
    <source>
        <dbReference type="ARBA" id="ARBA00007905"/>
    </source>
</evidence>
<dbReference type="GeneID" id="66488769"/>
<comment type="caution">
    <text evidence="9">The sequence shown here is derived from an EMBL/GenBank/DDBJ whole genome shotgun (WGS) entry which is preliminary data.</text>
</comment>
<dbReference type="InterPro" id="IPR036812">
    <property type="entry name" value="NAD(P)_OxRdtase_dom_sf"/>
</dbReference>
<protein>
    <submittedName>
        <fullName evidence="9">Aldo/keto reductase</fullName>
    </submittedName>
</protein>
<dbReference type="RefSeq" id="WP_008725674.1">
    <property type="nucleotide sequence ID" value="NZ_JH994111.1"/>
</dbReference>
<evidence type="ECO:0000313" key="9">
    <source>
        <dbReference type="EMBL" id="EKV56048.1"/>
    </source>
</evidence>
<keyword evidence="3" id="KW-0560">Oxidoreductase</keyword>
<feature type="binding site" evidence="6">
    <location>
        <position position="145"/>
    </location>
    <ligand>
        <name>substrate</name>
    </ligand>
</feature>
<feature type="site" description="Lowers pKa of active site Tyr" evidence="7">
    <location>
        <position position="114"/>
    </location>
</feature>
<dbReference type="EMBL" id="ALNZ01000034">
    <property type="protein sequence ID" value="EKV56048.1"/>
    <property type="molecule type" value="Genomic_DNA"/>
</dbReference>
<accession>A0A2U4EU17</accession>
<evidence type="ECO:0000256" key="4">
    <source>
        <dbReference type="ARBA" id="ARBA00049445"/>
    </source>
</evidence>
<dbReference type="OrthoDB" id="306017at2"/>
<evidence type="ECO:0000256" key="5">
    <source>
        <dbReference type="PIRSR" id="PIRSR000097-1"/>
    </source>
</evidence>
<dbReference type="Proteomes" id="UP000011663">
    <property type="component" value="Unassembled WGS sequence"/>
</dbReference>
<proteinExistence type="inferred from homology"/>
<sequence>MKKIFFSFLFTFILIITIFLLNKKAEANTNMENNKVVFNFNTKIAKLNSGYEIPLNGIGTYSLLNDECYNSILFALQNGVRLIDTAYIYRNEEEVGRAIRDSKVDRKDIFIITKLYPNQYSDAENAINEALKKLDIEYIDMMLLHHPGQNDVEAYKAIEKAVREGKIRSIGLSNWYIKELKEFLPKISIMPALVQNEIHPYYQDTDVIEYIQSLGIAVQGWYPLGGREHQRELLNDKVLKDIAQKYKKSVAQIILRWNLQREVIVIPGSSNRDHIIENTEIYDFELSDDDMKKISELNRNEKHDWY</sequence>
<feature type="active site" description="Proton donor" evidence="5">
    <location>
        <position position="89"/>
    </location>
</feature>
<comment type="catalytic activity">
    <reaction evidence="4">
        <text>hydroxyacetone + NADP(+) = methylglyoxal + NADPH + H(+)</text>
        <dbReference type="Rhea" id="RHEA:27986"/>
        <dbReference type="ChEBI" id="CHEBI:15378"/>
        <dbReference type="ChEBI" id="CHEBI:17158"/>
        <dbReference type="ChEBI" id="CHEBI:27957"/>
        <dbReference type="ChEBI" id="CHEBI:57783"/>
        <dbReference type="ChEBI" id="CHEBI:58349"/>
    </reaction>
</comment>
<name>A0A2U4EU17_9SPIR</name>
<dbReference type="PRINTS" id="PR00069">
    <property type="entry name" value="ALDKETRDTASE"/>
</dbReference>
<dbReference type="PANTHER" id="PTHR43827:SF3">
    <property type="entry name" value="NADP-DEPENDENT OXIDOREDUCTASE DOMAIN-CONTAINING PROTEIN"/>
    <property type="match status" value="1"/>
</dbReference>
<dbReference type="PIRSF" id="PIRSF000097">
    <property type="entry name" value="AKR"/>
    <property type="match status" value="1"/>
</dbReference>
<dbReference type="CDD" id="cd19071">
    <property type="entry name" value="AKR_AKR1-5-like"/>
    <property type="match status" value="1"/>
</dbReference>
<dbReference type="PANTHER" id="PTHR43827">
    <property type="entry name" value="2,5-DIKETO-D-GLUCONIC ACID REDUCTASE"/>
    <property type="match status" value="1"/>
</dbReference>
<evidence type="ECO:0000256" key="2">
    <source>
        <dbReference type="ARBA" id="ARBA00022857"/>
    </source>
</evidence>
<dbReference type="GO" id="GO:0016616">
    <property type="term" value="F:oxidoreductase activity, acting on the CH-OH group of donors, NAD or NADP as acceptor"/>
    <property type="evidence" value="ECO:0007669"/>
    <property type="project" value="UniProtKB-ARBA"/>
</dbReference>
<dbReference type="FunFam" id="3.20.20.100:FF:000002">
    <property type="entry name" value="2,5-diketo-D-gluconic acid reductase A"/>
    <property type="match status" value="1"/>
</dbReference>
<dbReference type="Gene3D" id="3.20.20.100">
    <property type="entry name" value="NADP-dependent oxidoreductase domain"/>
    <property type="match status" value="1"/>
</dbReference>
<dbReference type="AlphaFoldDB" id="A0A2U4EU17"/>
<evidence type="ECO:0000256" key="6">
    <source>
        <dbReference type="PIRSR" id="PIRSR000097-2"/>
    </source>
</evidence>
<evidence type="ECO:0000259" key="8">
    <source>
        <dbReference type="Pfam" id="PF00248"/>
    </source>
</evidence>
<keyword evidence="2" id="KW-0521">NADP</keyword>
<dbReference type="InterPro" id="IPR023210">
    <property type="entry name" value="NADP_OxRdtase_dom"/>
</dbReference>
<comment type="similarity">
    <text evidence="1">Belongs to the aldo/keto reductase family.</text>
</comment>
<dbReference type="SUPFAM" id="SSF51430">
    <property type="entry name" value="NAD(P)-linked oxidoreductase"/>
    <property type="match status" value="1"/>
</dbReference>
<reference evidence="9 10" key="1">
    <citation type="submission" date="2012-07" db="EMBL/GenBank/DDBJ databases">
        <title>Genome sequence of Brachyspira sp. 30446, isolated from a pig with mucohaemorrhagic colitis.</title>
        <authorList>
            <person name="Rubin J.E."/>
            <person name="Fernando C."/>
            <person name="Harding J.C.S."/>
            <person name="Hill J.E."/>
        </authorList>
    </citation>
    <scope>NUCLEOTIDE SEQUENCE [LARGE SCALE GENOMIC DNA]</scope>
    <source>
        <strain evidence="9 10">30446</strain>
    </source>
</reference>